<feature type="binding site" evidence="9">
    <location>
        <begin position="11"/>
        <end position="12"/>
    </location>
    <ligand>
        <name>ATP</name>
        <dbReference type="ChEBI" id="CHEBI:30616"/>
    </ligand>
</feature>
<comment type="function">
    <text evidence="9">Reversibly transfers an adenylyl group from ATP to 4'-phosphopantetheine, yielding dephospho-CoA (dPCoA) and pyrophosphate.</text>
</comment>
<dbReference type="NCBIfam" id="TIGR00125">
    <property type="entry name" value="cyt_tran_rel"/>
    <property type="match status" value="1"/>
</dbReference>
<evidence type="ECO:0000256" key="6">
    <source>
        <dbReference type="ARBA" id="ARBA00022842"/>
    </source>
</evidence>
<dbReference type="NCBIfam" id="TIGR01510">
    <property type="entry name" value="coaD_prev_kdtB"/>
    <property type="match status" value="1"/>
</dbReference>
<feature type="domain" description="Cytidyltransferase-like" evidence="10">
    <location>
        <begin position="8"/>
        <end position="140"/>
    </location>
</feature>
<feature type="binding site" evidence="9">
    <location>
        <position position="81"/>
    </location>
    <ligand>
        <name>substrate</name>
    </ligand>
</feature>
<evidence type="ECO:0000256" key="1">
    <source>
        <dbReference type="ARBA" id="ARBA00022490"/>
    </source>
</evidence>
<keyword evidence="5 9" id="KW-0067">ATP-binding</keyword>
<dbReference type="EMBL" id="BAAANO010000001">
    <property type="protein sequence ID" value="GAA1997117.1"/>
    <property type="molecule type" value="Genomic_DNA"/>
</dbReference>
<organism evidence="11 12">
    <name type="scientific">Brevibacterium samyangense</name>
    <dbReference type="NCBI Taxonomy" id="366888"/>
    <lineage>
        <taxon>Bacteria</taxon>
        <taxon>Bacillati</taxon>
        <taxon>Actinomycetota</taxon>
        <taxon>Actinomycetes</taxon>
        <taxon>Micrococcales</taxon>
        <taxon>Brevibacteriaceae</taxon>
        <taxon>Brevibacterium</taxon>
    </lineage>
</organism>
<dbReference type="SUPFAM" id="SSF52374">
    <property type="entry name" value="Nucleotidylyl transferase"/>
    <property type="match status" value="1"/>
</dbReference>
<dbReference type="PRINTS" id="PR01020">
    <property type="entry name" value="LPSBIOSNTHSS"/>
</dbReference>
<dbReference type="PANTHER" id="PTHR21342:SF1">
    <property type="entry name" value="PHOSPHOPANTETHEINE ADENYLYLTRANSFERASE"/>
    <property type="match status" value="1"/>
</dbReference>
<protein>
    <recommendedName>
        <fullName evidence="9">Phosphopantetheine adenylyltransferase</fullName>
        <ecNumber evidence="9">2.7.7.3</ecNumber>
    </recommendedName>
    <alternativeName>
        <fullName evidence="9">Dephospho-CoA pyrophosphorylase</fullName>
    </alternativeName>
    <alternativeName>
        <fullName evidence="9">Pantetheine-phosphate adenylyltransferase</fullName>
        <shortName evidence="9">PPAT</shortName>
    </alternativeName>
</protein>
<reference evidence="11 12" key="1">
    <citation type="journal article" date="2019" name="Int. J. Syst. Evol. Microbiol.">
        <title>The Global Catalogue of Microorganisms (GCM) 10K type strain sequencing project: providing services to taxonomists for standard genome sequencing and annotation.</title>
        <authorList>
            <consortium name="The Broad Institute Genomics Platform"/>
            <consortium name="The Broad Institute Genome Sequencing Center for Infectious Disease"/>
            <person name="Wu L."/>
            <person name="Ma J."/>
        </authorList>
    </citation>
    <scope>NUCLEOTIDE SEQUENCE [LARGE SCALE GENOMIC DNA]</scope>
    <source>
        <strain evidence="11 12">JCM 14546</strain>
    </source>
</reference>
<keyword evidence="2 9" id="KW-0808">Transferase</keyword>
<proteinExistence type="inferred from homology"/>
<comment type="pathway">
    <text evidence="9">Cofactor biosynthesis; coenzyme A biosynthesis; CoA from (R)-pantothenate: step 4/5.</text>
</comment>
<dbReference type="InterPro" id="IPR014729">
    <property type="entry name" value="Rossmann-like_a/b/a_fold"/>
</dbReference>
<comment type="similarity">
    <text evidence="9">Belongs to the bacterial CoaD family.</text>
</comment>
<feature type="binding site" evidence="9">
    <location>
        <begin position="96"/>
        <end position="98"/>
    </location>
    <ligand>
        <name>ATP</name>
        <dbReference type="ChEBI" id="CHEBI:30616"/>
    </ligand>
</feature>
<evidence type="ECO:0000256" key="8">
    <source>
        <dbReference type="ARBA" id="ARBA00029346"/>
    </source>
</evidence>
<keyword evidence="3 9" id="KW-0548">Nucleotidyltransferase</keyword>
<evidence type="ECO:0000256" key="3">
    <source>
        <dbReference type="ARBA" id="ARBA00022695"/>
    </source>
</evidence>
<dbReference type="HAMAP" id="MF_00151">
    <property type="entry name" value="PPAT_bact"/>
    <property type="match status" value="1"/>
</dbReference>
<name>A0ABN2T2D9_9MICO</name>
<evidence type="ECO:0000256" key="9">
    <source>
        <dbReference type="HAMAP-Rule" id="MF_00151"/>
    </source>
</evidence>
<comment type="catalytic activity">
    <reaction evidence="8 9">
        <text>(R)-4'-phosphopantetheine + ATP + H(+) = 3'-dephospho-CoA + diphosphate</text>
        <dbReference type="Rhea" id="RHEA:19801"/>
        <dbReference type="ChEBI" id="CHEBI:15378"/>
        <dbReference type="ChEBI" id="CHEBI:30616"/>
        <dbReference type="ChEBI" id="CHEBI:33019"/>
        <dbReference type="ChEBI" id="CHEBI:57328"/>
        <dbReference type="ChEBI" id="CHEBI:61723"/>
        <dbReference type="EC" id="2.7.7.3"/>
    </reaction>
</comment>
<dbReference type="EC" id="2.7.7.3" evidence="9"/>
<comment type="subcellular location">
    <subcellularLocation>
        <location evidence="9">Cytoplasm</location>
    </subcellularLocation>
</comment>
<keyword evidence="7 9" id="KW-0173">Coenzyme A biosynthesis</keyword>
<comment type="cofactor">
    <cofactor evidence="9">
        <name>Mg(2+)</name>
        <dbReference type="ChEBI" id="CHEBI:18420"/>
    </cofactor>
</comment>
<evidence type="ECO:0000313" key="12">
    <source>
        <dbReference type="Proteomes" id="UP001500755"/>
    </source>
</evidence>
<dbReference type="InterPro" id="IPR004821">
    <property type="entry name" value="Cyt_trans-like"/>
</dbReference>
<accession>A0ABN2T2D9</accession>
<feature type="binding site" evidence="9">
    <location>
        <position position="43"/>
    </location>
    <ligand>
        <name>substrate</name>
    </ligand>
</feature>
<keyword evidence="1 9" id="KW-0963">Cytoplasm</keyword>
<dbReference type="PANTHER" id="PTHR21342">
    <property type="entry name" value="PHOSPHOPANTETHEINE ADENYLYLTRANSFERASE"/>
    <property type="match status" value="1"/>
</dbReference>
<evidence type="ECO:0000259" key="10">
    <source>
        <dbReference type="Pfam" id="PF01467"/>
    </source>
</evidence>
<keyword evidence="6 9" id="KW-0460">Magnesium</keyword>
<comment type="caution">
    <text evidence="11">The sequence shown here is derived from an EMBL/GenBank/DDBJ whole genome shotgun (WGS) entry which is preliminary data.</text>
</comment>
<dbReference type="GO" id="GO:0016779">
    <property type="term" value="F:nucleotidyltransferase activity"/>
    <property type="evidence" value="ECO:0007669"/>
    <property type="project" value="UniProtKB-KW"/>
</dbReference>
<dbReference type="InterPro" id="IPR001980">
    <property type="entry name" value="PPAT"/>
</dbReference>
<keyword evidence="4 9" id="KW-0547">Nucleotide-binding</keyword>
<dbReference type="Gene3D" id="3.40.50.620">
    <property type="entry name" value="HUPs"/>
    <property type="match status" value="1"/>
</dbReference>
<comment type="subunit">
    <text evidence="9">Homohexamer.</text>
</comment>
<feature type="binding site" evidence="9">
    <location>
        <position position="19"/>
    </location>
    <ligand>
        <name>ATP</name>
        <dbReference type="ChEBI" id="CHEBI:30616"/>
    </ligand>
</feature>
<feature type="binding site" evidence="9">
    <location>
        <position position="11"/>
    </location>
    <ligand>
        <name>substrate</name>
    </ligand>
</feature>
<evidence type="ECO:0000313" key="11">
    <source>
        <dbReference type="EMBL" id="GAA1997117.1"/>
    </source>
</evidence>
<evidence type="ECO:0000256" key="5">
    <source>
        <dbReference type="ARBA" id="ARBA00022840"/>
    </source>
</evidence>
<sequence>MAHMKVVLPGSYDPVTVGHIDVAVRAAVLFAEVVIAVVHNPKKTGFFPLPERIALIEAALAEHPGAQGKNIVIDDVPGGLLVDYCTRIGAVAVAKGLRGETDYAYELPMAHMNRHLTGLETVFVPGDPALAHISSSLIREVHALGGDIEGLVPSAVKSAMDAARADREESARG</sequence>
<dbReference type="Pfam" id="PF01467">
    <property type="entry name" value="CTP_transf_like"/>
    <property type="match status" value="1"/>
</dbReference>
<gene>
    <name evidence="9 11" type="primary">coaD</name>
    <name evidence="11" type="ORF">GCM10009755_00160</name>
</gene>
<dbReference type="Proteomes" id="UP001500755">
    <property type="component" value="Unassembled WGS sequence"/>
</dbReference>
<feature type="binding site" evidence="9">
    <location>
        <begin position="130"/>
        <end position="136"/>
    </location>
    <ligand>
        <name>ATP</name>
        <dbReference type="ChEBI" id="CHEBI:30616"/>
    </ligand>
</feature>
<feature type="binding site" evidence="9">
    <location>
        <position position="95"/>
    </location>
    <ligand>
        <name>substrate</name>
    </ligand>
</feature>
<evidence type="ECO:0000256" key="4">
    <source>
        <dbReference type="ARBA" id="ARBA00022741"/>
    </source>
</evidence>
<feature type="site" description="Transition state stabilizer" evidence="9">
    <location>
        <position position="19"/>
    </location>
</feature>
<evidence type="ECO:0000256" key="7">
    <source>
        <dbReference type="ARBA" id="ARBA00022993"/>
    </source>
</evidence>
<feature type="binding site" evidence="9">
    <location>
        <position position="106"/>
    </location>
    <ligand>
        <name>ATP</name>
        <dbReference type="ChEBI" id="CHEBI:30616"/>
    </ligand>
</feature>
<keyword evidence="12" id="KW-1185">Reference proteome</keyword>
<evidence type="ECO:0000256" key="2">
    <source>
        <dbReference type="ARBA" id="ARBA00022679"/>
    </source>
</evidence>